<reference evidence="1 2" key="1">
    <citation type="journal article" date="2015" name="Genome Announc.">
        <title>Genome Sequence of an Alphabaculovirus Isolated from the Oak Looper, Lambdina fiscellaria, Contains a Putative 2-Kilobase-Pair Transposable Element Encoding a Transposase and a FLYWCH Domain-Containing Protein.</title>
        <authorList>
            <person name="Rohrmann G.F."/>
            <person name="Erlandson M.A."/>
            <person name="Theilmann D.A."/>
        </authorList>
    </citation>
    <scope>NUCLEOTIDE SEQUENCE [LARGE SCALE GENOMIC DNA]</scope>
    <source>
        <strain evidence="1">GR15</strain>
    </source>
</reference>
<dbReference type="RefSeq" id="YP_009133332.1">
    <property type="nucleotide sequence ID" value="NC_026922.1"/>
</dbReference>
<evidence type="ECO:0000313" key="2">
    <source>
        <dbReference type="Proteomes" id="UP000201190"/>
    </source>
</evidence>
<protein>
    <submittedName>
        <fullName evidence="1">Uncharacterized protein</fullName>
    </submittedName>
</protein>
<keyword evidence="2" id="KW-1185">Reference proteome</keyword>
<dbReference type="KEGG" id="vg:24170953"/>
<name>A0A0E3URS8_9ABAC</name>
<dbReference type="GeneID" id="24170953"/>
<organism evidence="1 2">
    <name type="scientific">Lambdina fiscellaria nucleopolyhedrovirus</name>
    <dbReference type="NCBI Taxonomy" id="1642929"/>
    <lineage>
        <taxon>Viruses</taxon>
        <taxon>Viruses incertae sedis</taxon>
        <taxon>Naldaviricetes</taxon>
        <taxon>Lefavirales</taxon>
        <taxon>Baculoviridae</taxon>
        <taxon>Alphabaculovirus</taxon>
        <taxon>Alphabaculovirus lafiscellariae</taxon>
    </lineage>
</organism>
<sequence>MFVLCHVCKRARSPICIGARTRVCGIIAVTFKLCHASRFVRATQLARTVVSVARQSIICISECARNKPQ</sequence>
<proteinExistence type="predicted"/>
<dbReference type="Proteomes" id="UP000201190">
    <property type="component" value="Segment"/>
</dbReference>
<dbReference type="EMBL" id="KP752043">
    <property type="protein sequence ID" value="AKC91749.1"/>
    <property type="molecule type" value="Genomic_DNA"/>
</dbReference>
<evidence type="ECO:0000313" key="1">
    <source>
        <dbReference type="EMBL" id="AKC91749.1"/>
    </source>
</evidence>
<accession>A0A0E3URS8</accession>